<evidence type="ECO:0000313" key="2">
    <source>
        <dbReference type="EMBL" id="GAT11688.1"/>
    </source>
</evidence>
<dbReference type="Proteomes" id="UP001207528">
    <property type="component" value="Unassembled WGS sequence"/>
</dbReference>
<accession>A0AAW5SDN1</accession>
<dbReference type="RefSeq" id="WP_067394605.1">
    <property type="nucleotide sequence ID" value="NZ_BCTA01000071.1"/>
</dbReference>
<gene>
    <name evidence="3" type="ORF">H7I77_00115</name>
    <name evidence="2" type="ORF">RMCN_4821</name>
</gene>
<reference evidence="3" key="3">
    <citation type="journal article" date="2022" name="BMC Genomics">
        <title>Comparative genome analysis of mycobacteria focusing on tRNA and non-coding RNA.</title>
        <authorList>
            <person name="Behra P.R.K."/>
            <person name="Pettersson B.M.F."/>
            <person name="Ramesh M."/>
            <person name="Das S."/>
            <person name="Dasgupta S."/>
            <person name="Kirsebom L.A."/>
        </authorList>
    </citation>
    <scope>NUCLEOTIDE SEQUENCE</scope>
    <source>
        <strain evidence="3">DSM 44203</strain>
    </source>
</reference>
<proteinExistence type="predicted"/>
<evidence type="ECO:0000256" key="1">
    <source>
        <dbReference type="SAM" id="MobiDB-lite"/>
    </source>
</evidence>
<organism evidence="3 5">
    <name type="scientific">Mycolicibacterium novocastrense</name>
    <name type="common">Mycobacterium novocastrense</name>
    <dbReference type="NCBI Taxonomy" id="59813"/>
    <lineage>
        <taxon>Bacteria</taxon>
        <taxon>Bacillati</taxon>
        <taxon>Actinomycetota</taxon>
        <taxon>Actinomycetes</taxon>
        <taxon>Mycobacteriales</taxon>
        <taxon>Mycobacteriaceae</taxon>
        <taxon>Mycolicibacterium</taxon>
    </lineage>
</organism>
<sequence>MTNEDGDTGCGAAPPHRFGQRPDVIVPGDFDELPTPGKNEAWEAPDPASQDDSDASQDLDDDWPIDAADLHESLLEAEADLAAGRTVNEGEIRARYGLPRPSKG</sequence>
<feature type="region of interest" description="Disordered" evidence="1">
    <location>
        <begin position="1"/>
        <end position="63"/>
    </location>
</feature>
<reference evidence="2 4" key="1">
    <citation type="journal article" date="2016" name="Genome Announc.">
        <title>Draft Genome Sequences of Five Rapidly Growing Mycobacterium Species, M. thermoresistibile, M. fortuitum subsp. acetamidolyticum, M. canariasense, M. brisbanense, and M. novocastrense.</title>
        <authorList>
            <person name="Katahira K."/>
            <person name="Ogura Y."/>
            <person name="Gotoh Y."/>
            <person name="Hayashi T."/>
        </authorList>
    </citation>
    <scope>NUCLEOTIDE SEQUENCE [LARGE SCALE GENOMIC DNA]</scope>
    <source>
        <strain evidence="2 4">JCM18114</strain>
    </source>
</reference>
<evidence type="ECO:0000313" key="3">
    <source>
        <dbReference type="EMBL" id="MCV7021765.1"/>
    </source>
</evidence>
<evidence type="ECO:0000313" key="4">
    <source>
        <dbReference type="Proteomes" id="UP000069773"/>
    </source>
</evidence>
<keyword evidence="4" id="KW-1185">Reference proteome</keyword>
<dbReference type="Gene3D" id="1.10.1220.170">
    <property type="match status" value="1"/>
</dbReference>
<dbReference type="EMBL" id="BCTA01000071">
    <property type="protein sequence ID" value="GAT11688.1"/>
    <property type="molecule type" value="Genomic_DNA"/>
</dbReference>
<dbReference type="EMBL" id="JACKTI010000002">
    <property type="protein sequence ID" value="MCV7021765.1"/>
    <property type="molecule type" value="Genomic_DNA"/>
</dbReference>
<name>A0AAW5SDN1_MYCNV</name>
<reference evidence="3" key="2">
    <citation type="submission" date="2020-07" db="EMBL/GenBank/DDBJ databases">
        <authorList>
            <person name="Pettersson B.M.F."/>
            <person name="Behra P.R.K."/>
            <person name="Ramesh M."/>
            <person name="Das S."/>
            <person name="Dasgupta S."/>
            <person name="Kirsebom L.A."/>
        </authorList>
    </citation>
    <scope>NUCLEOTIDE SEQUENCE</scope>
    <source>
        <strain evidence="3">DSM 44203</strain>
    </source>
</reference>
<comment type="caution">
    <text evidence="3">The sequence shown here is derived from an EMBL/GenBank/DDBJ whole genome shotgun (WGS) entry which is preliminary data.</text>
</comment>
<dbReference type="Proteomes" id="UP000069773">
    <property type="component" value="Unassembled WGS sequence"/>
</dbReference>
<evidence type="ECO:0000313" key="5">
    <source>
        <dbReference type="Proteomes" id="UP001207528"/>
    </source>
</evidence>
<protein>
    <submittedName>
        <fullName evidence="3">Uncharacterized protein</fullName>
    </submittedName>
</protein>
<dbReference type="AlphaFoldDB" id="A0AAW5SDN1"/>
<feature type="compositionally biased region" description="Acidic residues" evidence="1">
    <location>
        <begin position="49"/>
        <end position="63"/>
    </location>
</feature>